<organism evidence="2 3">
    <name type="scientific">Winogradskyella damuponensis</name>
    <dbReference type="NCBI Taxonomy" id="943939"/>
    <lineage>
        <taxon>Bacteria</taxon>
        <taxon>Pseudomonadati</taxon>
        <taxon>Bacteroidota</taxon>
        <taxon>Flavobacteriia</taxon>
        <taxon>Flavobacteriales</taxon>
        <taxon>Flavobacteriaceae</taxon>
        <taxon>Winogradskyella</taxon>
    </lineage>
</organism>
<keyword evidence="1" id="KW-0732">Signal</keyword>
<keyword evidence="3" id="KW-1185">Reference proteome</keyword>
<evidence type="ECO:0000256" key="1">
    <source>
        <dbReference type="SAM" id="SignalP"/>
    </source>
</evidence>
<accession>A0ABP8CTH0</accession>
<feature type="chain" id="PRO_5045161916" description="Ig-like domain-containing protein" evidence="1">
    <location>
        <begin position="22"/>
        <end position="544"/>
    </location>
</feature>
<proteinExistence type="predicted"/>
<evidence type="ECO:0000313" key="2">
    <source>
        <dbReference type="EMBL" id="GAA4243144.1"/>
    </source>
</evidence>
<dbReference type="RefSeq" id="WP_344713905.1">
    <property type="nucleotide sequence ID" value="NZ_BAABCB010000017.1"/>
</dbReference>
<comment type="caution">
    <text evidence="2">The sequence shown here is derived from an EMBL/GenBank/DDBJ whole genome shotgun (WGS) entry which is preliminary data.</text>
</comment>
<evidence type="ECO:0008006" key="4">
    <source>
        <dbReference type="Google" id="ProtNLM"/>
    </source>
</evidence>
<feature type="signal peptide" evidence="1">
    <location>
        <begin position="1"/>
        <end position="21"/>
    </location>
</feature>
<gene>
    <name evidence="2" type="ORF">GCM10022292_16640</name>
</gene>
<dbReference type="PROSITE" id="PS51257">
    <property type="entry name" value="PROKAR_LIPOPROTEIN"/>
    <property type="match status" value="1"/>
</dbReference>
<reference evidence="3" key="1">
    <citation type="journal article" date="2019" name="Int. J. Syst. Evol. Microbiol.">
        <title>The Global Catalogue of Microorganisms (GCM) 10K type strain sequencing project: providing services to taxonomists for standard genome sequencing and annotation.</title>
        <authorList>
            <consortium name="The Broad Institute Genomics Platform"/>
            <consortium name="The Broad Institute Genome Sequencing Center for Infectious Disease"/>
            <person name="Wu L."/>
            <person name="Ma J."/>
        </authorList>
    </citation>
    <scope>NUCLEOTIDE SEQUENCE [LARGE SCALE GENOMIC DNA]</scope>
    <source>
        <strain evidence="3">JCM 17633</strain>
    </source>
</reference>
<dbReference type="EMBL" id="BAABCB010000017">
    <property type="protein sequence ID" value="GAA4243144.1"/>
    <property type="molecule type" value="Genomic_DNA"/>
</dbReference>
<name>A0ABP8CTH0_9FLAO</name>
<dbReference type="Proteomes" id="UP001501682">
    <property type="component" value="Unassembled WGS sequence"/>
</dbReference>
<evidence type="ECO:0000313" key="3">
    <source>
        <dbReference type="Proteomes" id="UP001501682"/>
    </source>
</evidence>
<sequence>MKNFIRFFLLLSLITVVFSCSDDETTDTVNPNNSIIEYVNAPNSEGQLLSEIYIDSDNATTYVYGNADASGNPLQVKSFAYRIANSNKTEFIILDTNQRVSLLYSETNGIKDNIIHRFEYPEDGLVNYIVYDRDWTSMEDTVVNFSTVEVDGEDFTGYNLLRGTNTIEWTALSGWLGVSAGVAGAAILVVTAPTAFAGVLAAVIFAGAASASEPPVDVTNPDAPNTPDTTLIENQCNDANLEVIIGIDPGNLLVAIVNGETEDYDFYWSTGETDTGIISDSIIAPEEGNYYLMVVDNNGCVAFASATIGEVEPVNAELLIGTWYLVGETENGENTFSIDDCNIIVQFNASQLISTEYYGEFCENADESTSNYEINDNTIIETAEGESSIITVLELTPNKMVLEEVDGDYVYVETYINIFSSWTITENSDCVSTNGNTSTDNGTGPLTLNDDYTVTQEDDANGNYITNNFTFENNVLTITAVYQDFFSPPCGGVDFKIANYSSQLTYNLETDTFTGTSESSQEEVTGPGCVELGNNCSGTVTLTR</sequence>
<protein>
    <recommendedName>
        <fullName evidence="4">Ig-like domain-containing protein</fullName>
    </recommendedName>
</protein>